<dbReference type="InParanoid" id="A0A397S3P3"/>
<evidence type="ECO:0000259" key="1">
    <source>
        <dbReference type="SMART" id="SM00901"/>
    </source>
</evidence>
<keyword evidence="3" id="KW-1185">Reference proteome</keyword>
<sequence length="479" mass="55759">MGFYYTNSSNKEAEITDFELKPEFENKHYSYRELSFLKDGSVRFNNEKIFVKEVKRDEFLKSAEYINITDDGPVQSLTFEVSNLSQYINVTNFYRYLDTFIKLMYVDLTLTSEIYKLIQDKFSDTLKNLESIEYRKKILSGDSKYQKAITEIKTIINESGDKRKDKYLSIIESYENNPTDVFFRGVSTPIYPEQAAVFRIKNGENEDKMVKEMIQRHPNHFNGHSAIEQLTDMQHFELKTRLLDITTNPLVALYMATNKIYTGDNQQKEYGEIIVYFSHKNCIYDSDMVSVSYLANLAKIRNEDKNAIMNVLKKINNENIEDIFNKEIIPNISPLEYRMGINKTYKTLNQRFPFSSIKESEIESCARLISLVSAEKNNYNSFYFSNLMIPRIVKVGFINDRVRMQSGGFILFGLDSNYLNNERDLYDPIFSSRTLTGLPRIIIKNKAGIFKELANVGINDSTMLPDLAHSASYIIDKYK</sequence>
<gene>
    <name evidence="2" type="ORF">EI71_00128</name>
</gene>
<dbReference type="Proteomes" id="UP000266506">
    <property type="component" value="Unassembled WGS sequence"/>
</dbReference>
<evidence type="ECO:0000313" key="3">
    <source>
        <dbReference type="Proteomes" id="UP000266506"/>
    </source>
</evidence>
<reference evidence="2 3" key="1">
    <citation type="submission" date="2018-08" db="EMBL/GenBank/DDBJ databases">
        <title>Genomic Encyclopedia of Archaeal and Bacterial Type Strains, Phase II (KMG-II): from individual species to whole genera.</title>
        <authorList>
            <person name="Goeker M."/>
        </authorList>
    </citation>
    <scope>NUCLEOTIDE SEQUENCE [LARGE SCALE GENOMIC DNA]</scope>
    <source>
        <strain evidence="2 3">ATCC 27112</strain>
    </source>
</reference>
<dbReference type="AlphaFoldDB" id="A0A397S3P3"/>
<comment type="caution">
    <text evidence="2">The sequence shown here is derived from an EMBL/GenBank/DDBJ whole genome shotgun (WGS) entry which is preliminary data.</text>
</comment>
<dbReference type="InterPro" id="IPR014966">
    <property type="entry name" value="FRG-dom"/>
</dbReference>
<dbReference type="RefSeq" id="WP_162849626.1">
    <property type="nucleotide sequence ID" value="NZ_QXEV01000001.1"/>
</dbReference>
<dbReference type="EMBL" id="QXEV01000001">
    <property type="protein sequence ID" value="RIA78567.1"/>
    <property type="molecule type" value="Genomic_DNA"/>
</dbReference>
<feature type="domain" description="FRG" evidence="1">
    <location>
        <begin position="177"/>
        <end position="274"/>
    </location>
</feature>
<proteinExistence type="predicted"/>
<dbReference type="SMART" id="SM00901">
    <property type="entry name" value="FRG"/>
    <property type="match status" value="1"/>
</dbReference>
<dbReference type="Pfam" id="PF08867">
    <property type="entry name" value="FRG"/>
    <property type="match status" value="1"/>
</dbReference>
<name>A0A397S3P3_9MOLU</name>
<organism evidence="2 3">
    <name type="scientific">Anaeroplasma bactoclasticum</name>
    <dbReference type="NCBI Taxonomy" id="2088"/>
    <lineage>
        <taxon>Bacteria</taxon>
        <taxon>Bacillati</taxon>
        <taxon>Mycoplasmatota</taxon>
        <taxon>Mollicutes</taxon>
        <taxon>Anaeroplasmatales</taxon>
        <taxon>Anaeroplasmataceae</taxon>
        <taxon>Anaeroplasma</taxon>
    </lineage>
</organism>
<accession>A0A397S3P3</accession>
<evidence type="ECO:0000313" key="2">
    <source>
        <dbReference type="EMBL" id="RIA78567.1"/>
    </source>
</evidence>
<protein>
    <submittedName>
        <fullName evidence="2">FRG domain-containing protein</fullName>
    </submittedName>
</protein>